<dbReference type="CDD" id="cd16442">
    <property type="entry name" value="BPL"/>
    <property type="match status" value="1"/>
</dbReference>
<organism evidence="3 4">
    <name type="scientific">Alkalibacterium subtropicum</name>
    <dbReference type="NCBI Taxonomy" id="753702"/>
    <lineage>
        <taxon>Bacteria</taxon>
        <taxon>Bacillati</taxon>
        <taxon>Bacillota</taxon>
        <taxon>Bacilli</taxon>
        <taxon>Lactobacillales</taxon>
        <taxon>Carnobacteriaceae</taxon>
        <taxon>Alkalibacterium</taxon>
    </lineage>
</organism>
<dbReference type="EMBL" id="FOLT01000001">
    <property type="protein sequence ID" value="SFB86940.1"/>
    <property type="molecule type" value="Genomic_DNA"/>
</dbReference>
<keyword evidence="4" id="KW-1185">Reference proteome</keyword>
<dbReference type="NCBIfam" id="TIGR00121">
    <property type="entry name" value="birA_ligase"/>
    <property type="match status" value="1"/>
</dbReference>
<dbReference type="RefSeq" id="WP_177188543.1">
    <property type="nucleotide sequence ID" value="NZ_FOLT01000001.1"/>
</dbReference>
<name>A0A1I1EPT1_9LACT</name>
<dbReference type="InterPro" id="IPR004408">
    <property type="entry name" value="Biotin_CoA_COase_ligase"/>
</dbReference>
<dbReference type="SUPFAM" id="SSF55681">
    <property type="entry name" value="Class II aaRS and biotin synthetases"/>
    <property type="match status" value="1"/>
</dbReference>
<dbReference type="GO" id="GO:0005737">
    <property type="term" value="C:cytoplasm"/>
    <property type="evidence" value="ECO:0007669"/>
    <property type="project" value="TreeGrafter"/>
</dbReference>
<dbReference type="PROSITE" id="PS51733">
    <property type="entry name" value="BPL_LPL_CATALYTIC"/>
    <property type="match status" value="1"/>
</dbReference>
<dbReference type="PANTHER" id="PTHR12835">
    <property type="entry name" value="BIOTIN PROTEIN LIGASE"/>
    <property type="match status" value="1"/>
</dbReference>
<evidence type="ECO:0000259" key="2">
    <source>
        <dbReference type="PROSITE" id="PS51733"/>
    </source>
</evidence>
<dbReference type="GO" id="GO:0016740">
    <property type="term" value="F:transferase activity"/>
    <property type="evidence" value="ECO:0007669"/>
    <property type="project" value="UniProtKB-ARBA"/>
</dbReference>
<dbReference type="InterPro" id="IPR045864">
    <property type="entry name" value="aa-tRNA-synth_II/BPL/LPL"/>
</dbReference>
<evidence type="ECO:0000313" key="4">
    <source>
        <dbReference type="Proteomes" id="UP000199612"/>
    </source>
</evidence>
<dbReference type="InterPro" id="IPR004143">
    <property type="entry name" value="BPL_LPL_catalytic"/>
</dbReference>
<evidence type="ECO:0000313" key="3">
    <source>
        <dbReference type="EMBL" id="SFB86940.1"/>
    </source>
</evidence>
<dbReference type="AlphaFoldDB" id="A0A1I1EPT1"/>
<dbReference type="Pfam" id="PF03099">
    <property type="entry name" value="BPL_LplA_LipB"/>
    <property type="match status" value="1"/>
</dbReference>
<evidence type="ECO:0000256" key="1">
    <source>
        <dbReference type="ARBA" id="ARBA00022598"/>
    </source>
</evidence>
<accession>A0A1I1EPT1</accession>
<dbReference type="GO" id="GO:0004077">
    <property type="term" value="F:biotin--[biotin carboxyl-carrier protein] ligase activity"/>
    <property type="evidence" value="ECO:0007669"/>
    <property type="project" value="InterPro"/>
</dbReference>
<reference evidence="4" key="1">
    <citation type="submission" date="2016-10" db="EMBL/GenBank/DDBJ databases">
        <authorList>
            <person name="Varghese N."/>
            <person name="Submissions S."/>
        </authorList>
    </citation>
    <scope>NUCLEOTIDE SEQUENCE [LARGE SCALE GENOMIC DNA]</scope>
    <source>
        <strain evidence="4">DSM 23664</strain>
    </source>
</reference>
<dbReference type="Gene3D" id="3.30.930.10">
    <property type="entry name" value="Bira Bifunctional Protein, Domain 2"/>
    <property type="match status" value="1"/>
</dbReference>
<keyword evidence="1 3" id="KW-0436">Ligase</keyword>
<dbReference type="STRING" id="753702.SAMN04488102_101190"/>
<dbReference type="PANTHER" id="PTHR12835:SF5">
    <property type="entry name" value="BIOTIN--PROTEIN LIGASE"/>
    <property type="match status" value="1"/>
</dbReference>
<dbReference type="GO" id="GO:0009249">
    <property type="term" value="P:protein lipoylation"/>
    <property type="evidence" value="ECO:0007669"/>
    <property type="project" value="UniProtKB-ARBA"/>
</dbReference>
<proteinExistence type="predicted"/>
<protein>
    <submittedName>
        <fullName evidence="3">BirA family transcriptional regulator, biotin operon repressor / biotin-[acetyl-CoA-carboxylase] ligase</fullName>
    </submittedName>
</protein>
<dbReference type="Proteomes" id="UP000199612">
    <property type="component" value="Unassembled WGS sequence"/>
</dbReference>
<feature type="domain" description="BPL/LPL catalytic" evidence="2">
    <location>
        <begin position="63"/>
        <end position="254"/>
    </location>
</feature>
<gene>
    <name evidence="3" type="ORF">SAMN04488102_101190</name>
</gene>
<sequence>MTFKQNIIDALTIAYPKTLTFENLARALMVDQAHVVQAVNELQQKNFPISAQGNVIHLAYPLLSVPAISKLLDTDFIGKPVQLHARLDSTNTYAKANLSDLKNGDVILAHEQTAGKGRLGRNWTSPAGASISMSLVLKPASPFERLSLLTQLTAAALIKALNDWGDVKIKWPNDIILNSRKIAGILIETEFSGSSLEGIIIGIGINTNVDQENIPQELQSKATSLKEGTNREIDPNTLVASFLTFFEKYYVDFLNSQRPAPFLSVCREQSILIGKNYWIIDTDRKRKAYIKTIDSTGGLVVTYLDTNKTEVITSTDLSIRGDDHYV</sequence>